<name>A0ACB9CY29_CICIN</name>
<accession>A0ACB9CY29</accession>
<evidence type="ECO:0000313" key="1">
    <source>
        <dbReference type="EMBL" id="KAI3739100.1"/>
    </source>
</evidence>
<protein>
    <submittedName>
        <fullName evidence="1">Uncharacterized protein</fullName>
    </submittedName>
</protein>
<organism evidence="1 2">
    <name type="scientific">Cichorium intybus</name>
    <name type="common">Chicory</name>
    <dbReference type="NCBI Taxonomy" id="13427"/>
    <lineage>
        <taxon>Eukaryota</taxon>
        <taxon>Viridiplantae</taxon>
        <taxon>Streptophyta</taxon>
        <taxon>Embryophyta</taxon>
        <taxon>Tracheophyta</taxon>
        <taxon>Spermatophyta</taxon>
        <taxon>Magnoliopsida</taxon>
        <taxon>eudicotyledons</taxon>
        <taxon>Gunneridae</taxon>
        <taxon>Pentapetalae</taxon>
        <taxon>asterids</taxon>
        <taxon>campanulids</taxon>
        <taxon>Asterales</taxon>
        <taxon>Asteraceae</taxon>
        <taxon>Cichorioideae</taxon>
        <taxon>Cichorieae</taxon>
        <taxon>Cichoriinae</taxon>
        <taxon>Cichorium</taxon>
    </lineage>
</organism>
<keyword evidence="2" id="KW-1185">Reference proteome</keyword>
<dbReference type="Proteomes" id="UP001055811">
    <property type="component" value="Linkage Group LG05"/>
</dbReference>
<comment type="caution">
    <text evidence="1">The sequence shown here is derived from an EMBL/GenBank/DDBJ whole genome shotgun (WGS) entry which is preliminary data.</text>
</comment>
<dbReference type="EMBL" id="CM042013">
    <property type="protein sequence ID" value="KAI3739100.1"/>
    <property type="molecule type" value="Genomic_DNA"/>
</dbReference>
<sequence>MHIHLAHRGLLCARRDERLNSTVIFNFVISAGVMSSIASSESLDWNSLATGVGRARYNQFYNRRGIYRQKRVLPARTVNWELTQESRIQEHLQGWLLQEGYEEGALTYTCQALQNAFHITEPVYHEVLLQFLSSYHFEKVHTGMDSPDTVQFCLGNHDRECSLREFDYRIGLYTKEELETPAFKTFHRWVSCIMSDSFSPGDFWSTISSARYHENTIQESYMHLPAHRMLHRLLTTILWPRARKGFYRRSCI</sequence>
<evidence type="ECO:0000313" key="2">
    <source>
        <dbReference type="Proteomes" id="UP001055811"/>
    </source>
</evidence>
<reference evidence="1 2" key="2">
    <citation type="journal article" date="2022" name="Mol. Ecol. Resour.">
        <title>The genomes of chicory, endive, great burdock and yacon provide insights into Asteraceae paleo-polyploidization history and plant inulin production.</title>
        <authorList>
            <person name="Fan W."/>
            <person name="Wang S."/>
            <person name="Wang H."/>
            <person name="Wang A."/>
            <person name="Jiang F."/>
            <person name="Liu H."/>
            <person name="Zhao H."/>
            <person name="Xu D."/>
            <person name="Zhang Y."/>
        </authorList>
    </citation>
    <scope>NUCLEOTIDE SEQUENCE [LARGE SCALE GENOMIC DNA]</scope>
    <source>
        <strain evidence="2">cv. Punajuju</strain>
        <tissue evidence="1">Leaves</tissue>
    </source>
</reference>
<proteinExistence type="predicted"/>
<reference evidence="2" key="1">
    <citation type="journal article" date="2022" name="Mol. Ecol. Resour.">
        <title>The genomes of chicory, endive, great burdock and yacon provide insights into Asteraceae palaeo-polyploidization history and plant inulin production.</title>
        <authorList>
            <person name="Fan W."/>
            <person name="Wang S."/>
            <person name="Wang H."/>
            <person name="Wang A."/>
            <person name="Jiang F."/>
            <person name="Liu H."/>
            <person name="Zhao H."/>
            <person name="Xu D."/>
            <person name="Zhang Y."/>
        </authorList>
    </citation>
    <scope>NUCLEOTIDE SEQUENCE [LARGE SCALE GENOMIC DNA]</scope>
    <source>
        <strain evidence="2">cv. Punajuju</strain>
    </source>
</reference>
<gene>
    <name evidence="1" type="ORF">L2E82_29492</name>
</gene>